<sequence>MKKLIIIPAFNEAANIGKLLKELRTKMKDFDVVVINDGSMDETSAVCRKERTKVLDLPCNLGIGGAVQTGYQHGVSMGYDVIIQMDGDGQHDPEYLKALVAPVLTGEADIVIGSRFMEKQGYQSSFWRRGGIRFYTVLIRMLTGISVSDPTSGFRAVSREVAAYFAVSYPTDYPEPESIVSLNRLQYRIKEVPVRMRDRSGGKSSIRGVKTVYYMVKVTLAILIDLLKREHAEKRYVQGG</sequence>
<protein>
    <submittedName>
        <fullName evidence="2">Glycosyltransferase family 2 protein</fullName>
    </submittedName>
</protein>
<dbReference type="InterPro" id="IPR029044">
    <property type="entry name" value="Nucleotide-diphossugar_trans"/>
</dbReference>
<dbReference type="AlphaFoldDB" id="A0A3G3JU20"/>
<evidence type="ECO:0000313" key="2">
    <source>
        <dbReference type="EMBL" id="AYQ71387.1"/>
    </source>
</evidence>
<dbReference type="Pfam" id="PF00535">
    <property type="entry name" value="Glycos_transf_2"/>
    <property type="match status" value="1"/>
</dbReference>
<feature type="domain" description="Glycosyltransferase 2-like" evidence="1">
    <location>
        <begin position="5"/>
        <end position="162"/>
    </location>
</feature>
<dbReference type="GO" id="GO:0016740">
    <property type="term" value="F:transferase activity"/>
    <property type="evidence" value="ECO:0007669"/>
    <property type="project" value="UniProtKB-KW"/>
</dbReference>
<dbReference type="Gene3D" id="3.90.550.10">
    <property type="entry name" value="Spore Coat Polysaccharide Biosynthesis Protein SpsA, Chain A"/>
    <property type="match status" value="1"/>
</dbReference>
<name>A0A3G3JU20_9BACL</name>
<evidence type="ECO:0000259" key="1">
    <source>
        <dbReference type="Pfam" id="PF00535"/>
    </source>
</evidence>
<dbReference type="InterPro" id="IPR001173">
    <property type="entry name" value="Glyco_trans_2-like"/>
</dbReference>
<keyword evidence="3" id="KW-1185">Reference proteome</keyword>
<dbReference type="EMBL" id="CP033433">
    <property type="protein sequence ID" value="AYQ71387.1"/>
    <property type="molecule type" value="Genomic_DNA"/>
</dbReference>
<proteinExistence type="predicted"/>
<dbReference type="CDD" id="cd04179">
    <property type="entry name" value="DPM_DPG-synthase_like"/>
    <property type="match status" value="1"/>
</dbReference>
<keyword evidence="2" id="KW-0808">Transferase</keyword>
<dbReference type="PANTHER" id="PTHR48090:SF7">
    <property type="entry name" value="RFBJ PROTEIN"/>
    <property type="match status" value="1"/>
</dbReference>
<gene>
    <name evidence="2" type="ORF">EAV92_01555</name>
</gene>
<dbReference type="KEGG" id="coh:EAV92_01555"/>
<dbReference type="SUPFAM" id="SSF53448">
    <property type="entry name" value="Nucleotide-diphospho-sugar transferases"/>
    <property type="match status" value="1"/>
</dbReference>
<dbReference type="PANTHER" id="PTHR48090">
    <property type="entry name" value="UNDECAPRENYL-PHOSPHATE 4-DEOXY-4-FORMAMIDO-L-ARABINOSE TRANSFERASE-RELATED"/>
    <property type="match status" value="1"/>
</dbReference>
<organism evidence="2 3">
    <name type="scientific">Cohnella candidum</name>
    <dbReference type="NCBI Taxonomy" id="2674991"/>
    <lineage>
        <taxon>Bacteria</taxon>
        <taxon>Bacillati</taxon>
        <taxon>Bacillota</taxon>
        <taxon>Bacilli</taxon>
        <taxon>Bacillales</taxon>
        <taxon>Paenibacillaceae</taxon>
        <taxon>Cohnella</taxon>
    </lineage>
</organism>
<evidence type="ECO:0000313" key="3">
    <source>
        <dbReference type="Proteomes" id="UP000269097"/>
    </source>
</evidence>
<reference evidence="2 3" key="1">
    <citation type="submission" date="2018-10" db="EMBL/GenBank/DDBJ databases">
        <title>Genome Sequence of Cohnella sp.</title>
        <authorList>
            <person name="Srinivasan S."/>
            <person name="Kim M.K."/>
        </authorList>
    </citation>
    <scope>NUCLEOTIDE SEQUENCE [LARGE SCALE GENOMIC DNA]</scope>
    <source>
        <strain evidence="2 3">18JY8-7</strain>
    </source>
</reference>
<dbReference type="RefSeq" id="WP_123039451.1">
    <property type="nucleotide sequence ID" value="NZ_CP033433.1"/>
</dbReference>
<accession>A0A3G3JU20</accession>
<dbReference type="Proteomes" id="UP000269097">
    <property type="component" value="Chromosome"/>
</dbReference>
<dbReference type="InterPro" id="IPR050256">
    <property type="entry name" value="Glycosyltransferase_2"/>
</dbReference>